<comment type="caution">
    <text evidence="6">The sequence shown here is derived from an EMBL/GenBank/DDBJ whole genome shotgun (WGS) entry which is preliminary data.</text>
</comment>
<dbReference type="CDD" id="cd02440">
    <property type="entry name" value="AdoMet_MTases"/>
    <property type="match status" value="1"/>
</dbReference>
<dbReference type="OrthoDB" id="9800643at2"/>
<sequence length="236" mass="26607">MTESDRTPHRPRMPADRAERIRRWHHDALNRNHGRTEITVDYLGLRLTIPPTVLPITPVSHLMGEAVLAEVTPADRVLDMGTGSGVNAILAARTATEVLAVDINPDAVAAARDNAETNRVGDRVTVRLGDCFDGVTGRFDLIVFDPPFRWFTPRDHAEAATADADYRTLRRFFRQAEHHLTDRGRLLVFFGSTGDIDFLKELAETAGYHRETIAEFTETVDDWPVGYHTFRFSRVD</sequence>
<evidence type="ECO:0000256" key="3">
    <source>
        <dbReference type="ARBA" id="ARBA00022603"/>
    </source>
</evidence>
<proteinExistence type="predicted"/>
<gene>
    <name evidence="6" type="ORF">FB566_2877</name>
</gene>
<dbReference type="PROSITE" id="PS00092">
    <property type="entry name" value="N6_MTASE"/>
    <property type="match status" value="1"/>
</dbReference>
<dbReference type="GO" id="GO:0008170">
    <property type="term" value="F:N-methyltransferase activity"/>
    <property type="evidence" value="ECO:0007669"/>
    <property type="project" value="UniProtKB-ARBA"/>
</dbReference>
<dbReference type="InterPro" id="IPR007848">
    <property type="entry name" value="Small_mtfrase_dom"/>
</dbReference>
<dbReference type="RefSeq" id="WP_142040025.1">
    <property type="nucleotide sequence ID" value="NZ_JBHTGS010000001.1"/>
</dbReference>
<dbReference type="InterPro" id="IPR046977">
    <property type="entry name" value="RsmC/RlmG"/>
</dbReference>
<dbReference type="AlphaFoldDB" id="A0A543AXL9"/>
<dbReference type="GO" id="GO:0006364">
    <property type="term" value="P:rRNA processing"/>
    <property type="evidence" value="ECO:0007669"/>
    <property type="project" value="UniProtKB-KW"/>
</dbReference>
<dbReference type="InterPro" id="IPR029063">
    <property type="entry name" value="SAM-dependent_MTases_sf"/>
</dbReference>
<dbReference type="EMBL" id="VFOW01000001">
    <property type="protein sequence ID" value="TQL77319.1"/>
    <property type="molecule type" value="Genomic_DNA"/>
</dbReference>
<organism evidence="6 7">
    <name type="scientific">Stackebrandtia endophytica</name>
    <dbReference type="NCBI Taxonomy" id="1496996"/>
    <lineage>
        <taxon>Bacteria</taxon>
        <taxon>Bacillati</taxon>
        <taxon>Actinomycetota</taxon>
        <taxon>Actinomycetes</taxon>
        <taxon>Glycomycetales</taxon>
        <taxon>Glycomycetaceae</taxon>
        <taxon>Stackebrandtia</taxon>
    </lineage>
</organism>
<keyword evidence="3 6" id="KW-0489">Methyltransferase</keyword>
<evidence type="ECO:0000256" key="2">
    <source>
        <dbReference type="ARBA" id="ARBA00022552"/>
    </source>
</evidence>
<evidence type="ECO:0000313" key="6">
    <source>
        <dbReference type="EMBL" id="TQL77319.1"/>
    </source>
</evidence>
<dbReference type="InParanoid" id="A0A543AXL9"/>
<evidence type="ECO:0000259" key="5">
    <source>
        <dbReference type="Pfam" id="PF05175"/>
    </source>
</evidence>
<accession>A0A543AXL9</accession>
<evidence type="ECO:0000256" key="1">
    <source>
        <dbReference type="ARBA" id="ARBA00022490"/>
    </source>
</evidence>
<dbReference type="Pfam" id="PF05175">
    <property type="entry name" value="MTS"/>
    <property type="match status" value="1"/>
</dbReference>
<evidence type="ECO:0000256" key="4">
    <source>
        <dbReference type="ARBA" id="ARBA00022679"/>
    </source>
</evidence>
<feature type="domain" description="Methyltransferase small" evidence="5">
    <location>
        <begin position="70"/>
        <end position="189"/>
    </location>
</feature>
<dbReference type="Proteomes" id="UP000317043">
    <property type="component" value="Unassembled WGS sequence"/>
</dbReference>
<dbReference type="GO" id="GO:0032259">
    <property type="term" value="P:methylation"/>
    <property type="evidence" value="ECO:0007669"/>
    <property type="project" value="UniProtKB-KW"/>
</dbReference>
<keyword evidence="4 6" id="KW-0808">Transferase</keyword>
<keyword evidence="1" id="KW-0963">Cytoplasm</keyword>
<evidence type="ECO:0000313" key="7">
    <source>
        <dbReference type="Proteomes" id="UP000317043"/>
    </source>
</evidence>
<name>A0A543AXL9_9ACTN</name>
<keyword evidence="2" id="KW-0698">rRNA processing</keyword>
<dbReference type="InterPro" id="IPR002052">
    <property type="entry name" value="DNA_methylase_N6_adenine_CS"/>
</dbReference>
<dbReference type="Gene3D" id="3.40.50.150">
    <property type="entry name" value="Vaccinia Virus protein VP39"/>
    <property type="match status" value="1"/>
</dbReference>
<keyword evidence="7" id="KW-1185">Reference proteome</keyword>
<protein>
    <submittedName>
        <fullName evidence="6">Release factor glutamine methyltransferase</fullName>
    </submittedName>
</protein>
<dbReference type="GO" id="GO:0008757">
    <property type="term" value="F:S-adenosylmethionine-dependent methyltransferase activity"/>
    <property type="evidence" value="ECO:0007669"/>
    <property type="project" value="InterPro"/>
</dbReference>
<reference evidence="6 7" key="1">
    <citation type="submission" date="2019-06" db="EMBL/GenBank/DDBJ databases">
        <title>Sequencing the genomes of 1000 actinobacteria strains.</title>
        <authorList>
            <person name="Klenk H.-P."/>
        </authorList>
    </citation>
    <scope>NUCLEOTIDE SEQUENCE [LARGE SCALE GENOMIC DNA]</scope>
    <source>
        <strain evidence="6 7">DSM 45928</strain>
    </source>
</reference>
<dbReference type="PANTHER" id="PTHR47816">
    <property type="entry name" value="RIBOSOMAL RNA SMALL SUBUNIT METHYLTRANSFERASE C"/>
    <property type="match status" value="1"/>
</dbReference>
<dbReference type="PANTHER" id="PTHR47816:SF4">
    <property type="entry name" value="RIBOSOMAL RNA SMALL SUBUNIT METHYLTRANSFERASE C"/>
    <property type="match status" value="1"/>
</dbReference>
<dbReference type="SUPFAM" id="SSF53335">
    <property type="entry name" value="S-adenosyl-L-methionine-dependent methyltransferases"/>
    <property type="match status" value="1"/>
</dbReference>
<dbReference type="GO" id="GO:0003676">
    <property type="term" value="F:nucleic acid binding"/>
    <property type="evidence" value="ECO:0007669"/>
    <property type="project" value="InterPro"/>
</dbReference>